<dbReference type="EMBL" id="CM051407">
    <property type="protein sequence ID" value="KAJ4701914.1"/>
    <property type="molecule type" value="Genomic_DNA"/>
</dbReference>
<evidence type="ECO:0000313" key="1">
    <source>
        <dbReference type="EMBL" id="KAJ4701914.1"/>
    </source>
</evidence>
<comment type="caution">
    <text evidence="1">The sequence shown here is derived from an EMBL/GenBank/DDBJ whole genome shotgun (WGS) entry which is preliminary data.</text>
</comment>
<name>A0ACC1WU19_MELAZ</name>
<proteinExistence type="predicted"/>
<accession>A0ACC1WU19</accession>
<keyword evidence="2" id="KW-1185">Reference proteome</keyword>
<reference evidence="1 2" key="1">
    <citation type="journal article" date="2023" name="Science">
        <title>Complex scaffold remodeling in plant triterpene biosynthesis.</title>
        <authorList>
            <person name="De La Pena R."/>
            <person name="Hodgson H."/>
            <person name="Liu J.C."/>
            <person name="Stephenson M.J."/>
            <person name="Martin A.C."/>
            <person name="Owen C."/>
            <person name="Harkess A."/>
            <person name="Leebens-Mack J."/>
            <person name="Jimenez L.E."/>
            <person name="Osbourn A."/>
            <person name="Sattely E.S."/>
        </authorList>
    </citation>
    <scope>NUCLEOTIDE SEQUENCE [LARGE SCALE GENOMIC DNA]</scope>
    <source>
        <strain evidence="2">cv. JPN11</strain>
        <tissue evidence="1">Leaf</tissue>
    </source>
</reference>
<evidence type="ECO:0000313" key="2">
    <source>
        <dbReference type="Proteomes" id="UP001164539"/>
    </source>
</evidence>
<organism evidence="1 2">
    <name type="scientific">Melia azedarach</name>
    <name type="common">Chinaberry tree</name>
    <dbReference type="NCBI Taxonomy" id="155640"/>
    <lineage>
        <taxon>Eukaryota</taxon>
        <taxon>Viridiplantae</taxon>
        <taxon>Streptophyta</taxon>
        <taxon>Embryophyta</taxon>
        <taxon>Tracheophyta</taxon>
        <taxon>Spermatophyta</taxon>
        <taxon>Magnoliopsida</taxon>
        <taxon>eudicotyledons</taxon>
        <taxon>Gunneridae</taxon>
        <taxon>Pentapetalae</taxon>
        <taxon>rosids</taxon>
        <taxon>malvids</taxon>
        <taxon>Sapindales</taxon>
        <taxon>Meliaceae</taxon>
        <taxon>Melia</taxon>
    </lineage>
</organism>
<sequence length="350" mass="38441">MQPHVAVLPSIGLGNVTPLFELAKQLVLQHGFYASVLVLNTNEASAAEDKLLRSPTLPPGLDVVDLPPVDVSAFASDDMPVLTRLCHIVEEGLKCLNSVLIQLGKPEALVMDIFCTQAFQFIDLPEPILIPGCSHVRAEALVDQIQNRKIDEYKWILLHTSRLPVAAGVFLNSWENIEPVPLKAIRENSSFLQFPTPPIYPVGPVIKEDELLSESDVEYLSWLDRQPSDSVLYVALGSGGTLTIEQLTEMPWKVSWTDSRKGAGVVVQSWAILRHPSTGGFLSHCGWNSSLESITHGMPMIAWPLYSEQIMNARLLTEEIGGGREASNGTWKKSDWKGGDREGSKVGNGE</sequence>
<dbReference type="Proteomes" id="UP001164539">
    <property type="component" value="Chromosome 14"/>
</dbReference>
<gene>
    <name evidence="1" type="ORF">OWV82_025082</name>
</gene>
<protein>
    <submittedName>
        <fullName evidence="1">Glycosyltransferase</fullName>
    </submittedName>
</protein>